<dbReference type="Proteomes" id="UP001281447">
    <property type="component" value="Unassembled WGS sequence"/>
</dbReference>
<dbReference type="EMBL" id="JAWDIP010000003">
    <property type="protein sequence ID" value="MDY0394065.1"/>
    <property type="molecule type" value="Genomic_DNA"/>
</dbReference>
<reference evidence="5 6" key="1">
    <citation type="submission" date="2023-10" db="EMBL/GenBank/DDBJ databases">
        <title>Virgibacillus halophilus 5B73C genome.</title>
        <authorList>
            <person name="Miliotis G."/>
            <person name="Sengupta P."/>
            <person name="Hameed A."/>
            <person name="Chuvochina M."/>
            <person name="Mcdonagh F."/>
            <person name="Simpson A.C."/>
            <person name="Singh N.K."/>
            <person name="Rekha P.D."/>
            <person name="Raman K."/>
            <person name="Hugenholtz P."/>
            <person name="Venkateswaran K."/>
        </authorList>
    </citation>
    <scope>NUCLEOTIDE SEQUENCE [LARGE SCALE GENOMIC DNA]</scope>
    <source>
        <strain evidence="5 6">5B73C</strain>
    </source>
</reference>
<dbReference type="PROSITE" id="PS00041">
    <property type="entry name" value="HTH_ARAC_FAMILY_1"/>
    <property type="match status" value="1"/>
</dbReference>
<keyword evidence="2" id="KW-0238">DNA-binding</keyword>
<dbReference type="SMART" id="SM00342">
    <property type="entry name" value="HTH_ARAC"/>
    <property type="match status" value="1"/>
</dbReference>
<keyword evidence="1" id="KW-0805">Transcription regulation</keyword>
<keyword evidence="6" id="KW-1185">Reference proteome</keyword>
<dbReference type="PROSITE" id="PS01124">
    <property type="entry name" value="HTH_ARAC_FAMILY_2"/>
    <property type="match status" value="1"/>
</dbReference>
<proteinExistence type="predicted"/>
<evidence type="ECO:0000313" key="6">
    <source>
        <dbReference type="Proteomes" id="UP001281447"/>
    </source>
</evidence>
<comment type="caution">
    <text evidence="5">The sequence shown here is derived from an EMBL/GenBank/DDBJ whole genome shotgun (WGS) entry which is preliminary data.</text>
</comment>
<sequence>MIGLLLNHSKNEEGRRLSDGAINFKQDNRIMQVIHFVNSNPGMNPSIEFLAKMVDLSISQFRLLFKQSTGKSPSTFIYENKMEIASEELIKTNKRISDIALMLGYESPNYFSRIFKKTYGLTPKEYRNKIRK</sequence>
<keyword evidence="3" id="KW-0804">Transcription</keyword>
<accession>A0ABU5C4E1</accession>
<evidence type="ECO:0000313" key="5">
    <source>
        <dbReference type="EMBL" id="MDY0394065.1"/>
    </source>
</evidence>
<feature type="domain" description="HTH araC/xylS-type" evidence="4">
    <location>
        <begin position="31"/>
        <end position="129"/>
    </location>
</feature>
<protein>
    <submittedName>
        <fullName evidence="5">AraC family transcriptional regulator</fullName>
    </submittedName>
</protein>
<dbReference type="Pfam" id="PF12833">
    <property type="entry name" value="HTH_18"/>
    <property type="match status" value="1"/>
</dbReference>
<dbReference type="Gene3D" id="1.10.10.60">
    <property type="entry name" value="Homeodomain-like"/>
    <property type="match status" value="2"/>
</dbReference>
<evidence type="ECO:0000259" key="4">
    <source>
        <dbReference type="PROSITE" id="PS01124"/>
    </source>
</evidence>
<dbReference type="InterPro" id="IPR018060">
    <property type="entry name" value="HTH_AraC"/>
</dbReference>
<dbReference type="InterPro" id="IPR018062">
    <property type="entry name" value="HTH_AraC-typ_CS"/>
</dbReference>
<dbReference type="PANTHER" id="PTHR43280">
    <property type="entry name" value="ARAC-FAMILY TRANSCRIPTIONAL REGULATOR"/>
    <property type="match status" value="1"/>
</dbReference>
<evidence type="ECO:0000256" key="2">
    <source>
        <dbReference type="ARBA" id="ARBA00023125"/>
    </source>
</evidence>
<evidence type="ECO:0000256" key="1">
    <source>
        <dbReference type="ARBA" id="ARBA00023015"/>
    </source>
</evidence>
<name>A0ABU5C4E1_9BACI</name>
<gene>
    <name evidence="5" type="ORF">RWE15_05705</name>
</gene>
<dbReference type="PRINTS" id="PR00032">
    <property type="entry name" value="HTHARAC"/>
</dbReference>
<dbReference type="PANTHER" id="PTHR43280:SF2">
    <property type="entry name" value="HTH-TYPE TRANSCRIPTIONAL REGULATOR EXSA"/>
    <property type="match status" value="1"/>
</dbReference>
<dbReference type="SUPFAM" id="SSF46689">
    <property type="entry name" value="Homeodomain-like"/>
    <property type="match status" value="2"/>
</dbReference>
<dbReference type="InterPro" id="IPR020449">
    <property type="entry name" value="Tscrpt_reg_AraC-type_HTH"/>
</dbReference>
<evidence type="ECO:0000256" key="3">
    <source>
        <dbReference type="ARBA" id="ARBA00023163"/>
    </source>
</evidence>
<dbReference type="InterPro" id="IPR009057">
    <property type="entry name" value="Homeodomain-like_sf"/>
</dbReference>
<organism evidence="5 6">
    <name type="scientific">Tigheibacillus halophilus</name>
    <dbReference type="NCBI Taxonomy" id="361280"/>
    <lineage>
        <taxon>Bacteria</taxon>
        <taxon>Bacillati</taxon>
        <taxon>Bacillota</taxon>
        <taxon>Bacilli</taxon>
        <taxon>Bacillales</taxon>
        <taxon>Bacillaceae</taxon>
        <taxon>Tigheibacillus</taxon>
    </lineage>
</organism>